<dbReference type="PROSITE" id="PS01279">
    <property type="entry name" value="PCMT"/>
    <property type="match status" value="1"/>
</dbReference>
<dbReference type="NCBIfam" id="NF001453">
    <property type="entry name" value="PRK00312.1"/>
    <property type="match status" value="1"/>
</dbReference>
<dbReference type="OrthoDB" id="9772751at2"/>
<proteinExistence type="inferred from homology"/>
<dbReference type="AlphaFoldDB" id="A0A517M8F9"/>
<dbReference type="PANTHER" id="PTHR11579">
    <property type="entry name" value="PROTEIN-L-ISOASPARTATE O-METHYLTRANSFERASE"/>
    <property type="match status" value="1"/>
</dbReference>
<evidence type="ECO:0000313" key="10">
    <source>
        <dbReference type="Proteomes" id="UP000319557"/>
    </source>
</evidence>
<gene>
    <name evidence="7 9" type="primary">pcm</name>
    <name evidence="9" type="ORF">EC9_53920</name>
</gene>
<dbReference type="Proteomes" id="UP000319557">
    <property type="component" value="Chromosome"/>
</dbReference>
<comment type="catalytic activity">
    <reaction evidence="7">
        <text>[protein]-L-isoaspartate + S-adenosyl-L-methionine = [protein]-L-isoaspartate alpha-methyl ester + S-adenosyl-L-homocysteine</text>
        <dbReference type="Rhea" id="RHEA:12705"/>
        <dbReference type="Rhea" id="RHEA-COMP:12143"/>
        <dbReference type="Rhea" id="RHEA-COMP:12144"/>
        <dbReference type="ChEBI" id="CHEBI:57856"/>
        <dbReference type="ChEBI" id="CHEBI:59789"/>
        <dbReference type="ChEBI" id="CHEBI:90596"/>
        <dbReference type="ChEBI" id="CHEBI:90598"/>
        <dbReference type="EC" id="2.1.1.77"/>
    </reaction>
</comment>
<evidence type="ECO:0000256" key="7">
    <source>
        <dbReference type="HAMAP-Rule" id="MF_00090"/>
    </source>
</evidence>
<keyword evidence="6 7" id="KW-0949">S-adenosyl-L-methionine</keyword>
<dbReference type="HAMAP" id="MF_00090">
    <property type="entry name" value="PIMT"/>
    <property type="match status" value="1"/>
</dbReference>
<dbReference type="InterPro" id="IPR029063">
    <property type="entry name" value="SAM-dependent_MTases_sf"/>
</dbReference>
<evidence type="ECO:0000256" key="5">
    <source>
        <dbReference type="ARBA" id="ARBA00022679"/>
    </source>
</evidence>
<evidence type="ECO:0000313" key="9">
    <source>
        <dbReference type="EMBL" id="QDS91172.1"/>
    </source>
</evidence>
<dbReference type="EC" id="2.1.1.77" evidence="7"/>
<feature type="signal peptide" evidence="8">
    <location>
        <begin position="1"/>
        <end position="21"/>
    </location>
</feature>
<dbReference type="SUPFAM" id="SSF53335">
    <property type="entry name" value="S-adenosyl-L-methionine-dependent methyltransferases"/>
    <property type="match status" value="1"/>
</dbReference>
<protein>
    <recommendedName>
        <fullName evidence="7">Protein-L-isoaspartate O-methyltransferase</fullName>
        <ecNumber evidence="7">2.1.1.77</ecNumber>
    </recommendedName>
    <alternativeName>
        <fullName evidence="7">L-isoaspartyl protein carboxyl methyltransferase</fullName>
    </alternativeName>
    <alternativeName>
        <fullName evidence="7">Protein L-isoaspartyl methyltransferase</fullName>
    </alternativeName>
    <alternativeName>
        <fullName evidence="7">Protein-beta-aspartate methyltransferase</fullName>
        <shortName evidence="7">PIMT</shortName>
    </alternativeName>
</protein>
<dbReference type="Gene3D" id="2.60.120.260">
    <property type="entry name" value="Galactose-binding domain-like"/>
    <property type="match status" value="1"/>
</dbReference>
<reference evidence="9 10" key="1">
    <citation type="submission" date="2019-02" db="EMBL/GenBank/DDBJ databases">
        <title>Deep-cultivation of Planctomycetes and their phenomic and genomic characterization uncovers novel biology.</title>
        <authorList>
            <person name="Wiegand S."/>
            <person name="Jogler M."/>
            <person name="Boedeker C."/>
            <person name="Pinto D."/>
            <person name="Vollmers J."/>
            <person name="Rivas-Marin E."/>
            <person name="Kohn T."/>
            <person name="Peeters S.H."/>
            <person name="Heuer A."/>
            <person name="Rast P."/>
            <person name="Oberbeckmann S."/>
            <person name="Bunk B."/>
            <person name="Jeske O."/>
            <person name="Meyerdierks A."/>
            <person name="Storesund J.E."/>
            <person name="Kallscheuer N."/>
            <person name="Luecker S."/>
            <person name="Lage O.M."/>
            <person name="Pohl T."/>
            <person name="Merkel B.J."/>
            <person name="Hornburger P."/>
            <person name="Mueller R.-W."/>
            <person name="Bruemmer F."/>
            <person name="Labrenz M."/>
            <person name="Spormann A.M."/>
            <person name="Op den Camp H."/>
            <person name="Overmann J."/>
            <person name="Amann R."/>
            <person name="Jetten M.S.M."/>
            <person name="Mascher T."/>
            <person name="Medema M.H."/>
            <person name="Devos D.P."/>
            <person name="Kaster A.-K."/>
            <person name="Ovreas L."/>
            <person name="Rohde M."/>
            <person name="Galperin M.Y."/>
            <person name="Jogler C."/>
        </authorList>
    </citation>
    <scope>NUCLEOTIDE SEQUENCE [LARGE SCALE GENOMIC DNA]</scope>
    <source>
        <strain evidence="9 10">EC9</strain>
    </source>
</reference>
<dbReference type="GO" id="GO:0030091">
    <property type="term" value="P:protein repair"/>
    <property type="evidence" value="ECO:0007669"/>
    <property type="project" value="UniProtKB-UniRule"/>
</dbReference>
<dbReference type="Gene3D" id="3.40.50.150">
    <property type="entry name" value="Vaccinia Virus protein VP39"/>
    <property type="match status" value="1"/>
</dbReference>
<dbReference type="GO" id="GO:0032259">
    <property type="term" value="P:methylation"/>
    <property type="evidence" value="ECO:0007669"/>
    <property type="project" value="UniProtKB-KW"/>
</dbReference>
<dbReference type="RefSeq" id="WP_145348854.1">
    <property type="nucleotide sequence ID" value="NZ_CP036261.1"/>
</dbReference>
<keyword evidence="3 7" id="KW-0963">Cytoplasm</keyword>
<comment type="subcellular location">
    <subcellularLocation>
        <location evidence="1 7">Cytoplasm</location>
    </subcellularLocation>
</comment>
<comment type="function">
    <text evidence="7">Catalyzes the methyl esterification of L-isoaspartyl residues in peptides and proteins that result from spontaneous decomposition of normal L-aspartyl and L-asparaginyl residues. It plays a role in the repair and/or degradation of damaged proteins.</text>
</comment>
<keyword evidence="8" id="KW-0732">Signal</keyword>
<dbReference type="FunFam" id="3.40.50.150:FF:000010">
    <property type="entry name" value="Protein-L-isoaspartate O-methyltransferase"/>
    <property type="match status" value="1"/>
</dbReference>
<dbReference type="CDD" id="cd02440">
    <property type="entry name" value="AdoMet_MTases"/>
    <property type="match status" value="1"/>
</dbReference>
<keyword evidence="5 7" id="KW-0808">Transferase</keyword>
<accession>A0A517M8F9</accession>
<evidence type="ECO:0000256" key="4">
    <source>
        <dbReference type="ARBA" id="ARBA00022603"/>
    </source>
</evidence>
<dbReference type="KEGG" id="ruv:EC9_53920"/>
<feature type="chain" id="PRO_5022192330" description="Protein-L-isoaspartate O-methyltransferase" evidence="8">
    <location>
        <begin position="22"/>
        <end position="399"/>
    </location>
</feature>
<name>A0A517M8F9_9BACT</name>
<dbReference type="Pfam" id="PF01135">
    <property type="entry name" value="PCMT"/>
    <property type="match status" value="1"/>
</dbReference>
<dbReference type="InterPro" id="IPR000682">
    <property type="entry name" value="PCMT"/>
</dbReference>
<evidence type="ECO:0000256" key="3">
    <source>
        <dbReference type="ARBA" id="ARBA00022490"/>
    </source>
</evidence>
<sequence length="399" mass="43969" precursor="true">MSLCRCLLLSIVANLATTADAQDPYEEARKKLVKERVAAAGVTDPGVLQSIETTPRHQFIPRRLWDQAYYDMALPIGDAQTISSPFIVAHMTEVLQCKPDDVVLEIGTGSGYQAAVLSPLVKHVYTIEIVEPLGIKAAATLKRLGYKNVSAKVGDGFLGWPEAAPFDKIIVTCSPESVPQPLVDQLKEGGRMVIPVGERYQQTLYLMEKKDGKIVRHSLRPTLFVPMTGTAEDGRLKQPDPENPEVVNGSFDAVSDDPEQVPGWYYGRQFVLVPDPTSAGSFVRFENETLGRDSHLLQGLALDGRAIARVRLAGKVRAQDVDSGGRPDRLPVLAVSFYDEKRRELGTFWIGPFNGTQDWTEHQRSFRVPPTTREAIVRIGLFGATGVAEFDEISLTPEK</sequence>
<dbReference type="GO" id="GO:0005737">
    <property type="term" value="C:cytoplasm"/>
    <property type="evidence" value="ECO:0007669"/>
    <property type="project" value="UniProtKB-SubCell"/>
</dbReference>
<keyword evidence="4 7" id="KW-0489">Methyltransferase</keyword>
<keyword evidence="10" id="KW-1185">Reference proteome</keyword>
<evidence type="ECO:0000256" key="8">
    <source>
        <dbReference type="SAM" id="SignalP"/>
    </source>
</evidence>
<dbReference type="NCBIfam" id="TIGR00080">
    <property type="entry name" value="pimt"/>
    <property type="match status" value="1"/>
</dbReference>
<evidence type="ECO:0000256" key="6">
    <source>
        <dbReference type="ARBA" id="ARBA00022691"/>
    </source>
</evidence>
<comment type="similarity">
    <text evidence="2 7">Belongs to the methyltransferase superfamily. L-isoaspartyl/D-aspartyl protein methyltransferase family.</text>
</comment>
<dbReference type="GO" id="GO:0004719">
    <property type="term" value="F:protein-L-isoaspartate (D-aspartate) O-methyltransferase activity"/>
    <property type="evidence" value="ECO:0007669"/>
    <property type="project" value="UniProtKB-UniRule"/>
</dbReference>
<evidence type="ECO:0000256" key="1">
    <source>
        <dbReference type="ARBA" id="ARBA00004496"/>
    </source>
</evidence>
<dbReference type="PANTHER" id="PTHR11579:SF0">
    <property type="entry name" value="PROTEIN-L-ISOASPARTATE(D-ASPARTATE) O-METHYLTRANSFERASE"/>
    <property type="match status" value="1"/>
</dbReference>
<evidence type="ECO:0000256" key="2">
    <source>
        <dbReference type="ARBA" id="ARBA00005369"/>
    </source>
</evidence>
<dbReference type="EMBL" id="CP036261">
    <property type="protein sequence ID" value="QDS91172.1"/>
    <property type="molecule type" value="Genomic_DNA"/>
</dbReference>
<feature type="active site" evidence="7">
    <location>
        <position position="83"/>
    </location>
</feature>
<organism evidence="9 10">
    <name type="scientific">Rosistilla ulvae</name>
    <dbReference type="NCBI Taxonomy" id="1930277"/>
    <lineage>
        <taxon>Bacteria</taxon>
        <taxon>Pseudomonadati</taxon>
        <taxon>Planctomycetota</taxon>
        <taxon>Planctomycetia</taxon>
        <taxon>Pirellulales</taxon>
        <taxon>Pirellulaceae</taxon>
        <taxon>Rosistilla</taxon>
    </lineage>
</organism>